<feature type="transmembrane region" description="Helical" evidence="1">
    <location>
        <begin position="348"/>
        <end position="371"/>
    </location>
</feature>
<dbReference type="KEGG" id="mcm:MCAL160_0757"/>
<sequence length="488" mass="56629">MNDYVLDNKQIYDDYDSLVNKQKRNWTVRIYKILAASWFFIAATLLFIFAEKTLMSIDVFPDKSPLYFLNFSTTQFKELNFTTLLRLSLLMFLFVYPLSKIFADLYLNKEKSHLYWPWFSVYSLTSISAFILFFTYTNINSAEIIKISFAFIPLFALDLSYALFSYLTKRKSDPLVFGNTKNLIITYIARALLLIIGITILFMWAKSSYSQNDGYVEMLHNNYFNDWFRNLFEIKKPTNLLLSIAIFVAVSLLLFFALWDKVILAISNKYDQGYFKNALLFNVIILASIVIWMFRLFSISANKISYLDPKLIYPINWAPVAFMIVPILTCTLYFILTFVRKINTKSLIVNTIILSLLCVINSGTFMFMILNDVNTKVALVVMFMTVFCMSLMIGLYIYKNFSVSRLTLIFINLLVISSILMIAVLGANQVMLSHKNQSLNYINSALDLGQIFALSHFILALTFLSATIIRLWITLYRLAKNKTQREVK</sequence>
<evidence type="ECO:0008006" key="3">
    <source>
        <dbReference type="Google" id="ProtNLM"/>
    </source>
</evidence>
<feature type="transmembrane region" description="Helical" evidence="1">
    <location>
        <begin position="187"/>
        <end position="205"/>
    </location>
</feature>
<feature type="transmembrane region" description="Helical" evidence="1">
    <location>
        <begin position="30"/>
        <end position="50"/>
    </location>
</feature>
<evidence type="ECO:0000256" key="1">
    <source>
        <dbReference type="SAM" id="Phobius"/>
    </source>
</evidence>
<feature type="transmembrane region" description="Helical" evidence="1">
    <location>
        <begin position="84"/>
        <end position="103"/>
    </location>
</feature>
<keyword evidence="1" id="KW-0472">Membrane</keyword>
<feature type="transmembrane region" description="Helical" evidence="1">
    <location>
        <begin position="451"/>
        <end position="473"/>
    </location>
</feature>
<keyword evidence="1" id="KW-0812">Transmembrane</keyword>
<name>A0AAT9F8F1_9BACT</name>
<feature type="transmembrane region" description="Helical" evidence="1">
    <location>
        <begin position="410"/>
        <end position="431"/>
    </location>
</feature>
<dbReference type="AlphaFoldDB" id="A0AAT9F8F1"/>
<protein>
    <recommendedName>
        <fullName evidence="3">Beta-carotene 15,15'-monooxygenase</fullName>
    </recommendedName>
</protein>
<reference evidence="2" key="4">
    <citation type="submission" date="2024-06" db="EMBL/GenBank/DDBJ databases">
        <authorList>
            <consortium name="Mycoplasma californicum genome sequencing consortium"/>
            <person name="Hata E."/>
            <person name="Tanaka K."/>
            <person name="Tamamura Y."/>
        </authorList>
    </citation>
    <scope>NUCLEOTIDE SEQUENCE</scope>
    <source>
        <strain evidence="2">HAZ160_1</strain>
    </source>
</reference>
<organism evidence="2">
    <name type="scientific">Mycoplasmopsis californica HAZ160_1</name>
    <dbReference type="NCBI Taxonomy" id="1397850"/>
    <lineage>
        <taxon>Bacteria</taxon>
        <taxon>Bacillati</taxon>
        <taxon>Mycoplasmatota</taxon>
        <taxon>Mycoplasmoidales</taxon>
        <taxon>Metamycoplasmataceae</taxon>
        <taxon>Mycoplasmopsis</taxon>
    </lineage>
</organism>
<reference evidence="2" key="2">
    <citation type="journal article" date="2014" name="Genome Announc.">
        <title>Complete Genome Sequence of Mycoplasma californicum Strain HAZ160_1 from Bovine Mastitic Milk in Japan.</title>
        <authorList>
            <person name="Hata E."/>
            <person name="Murakami K."/>
        </authorList>
    </citation>
    <scope>NUCLEOTIDE SEQUENCE</scope>
    <source>
        <strain evidence="2">HAZ160_1</strain>
    </source>
</reference>
<keyword evidence="1" id="KW-1133">Transmembrane helix</keyword>
<feature type="transmembrane region" description="Helical" evidence="1">
    <location>
        <begin position="279"/>
        <end position="297"/>
    </location>
</feature>
<feature type="transmembrane region" description="Helical" evidence="1">
    <location>
        <begin position="240"/>
        <end position="259"/>
    </location>
</feature>
<accession>A0AAT9F8F1</accession>
<gene>
    <name evidence="2" type="ORF">MCAL160_0757</name>
</gene>
<reference evidence="2" key="1">
    <citation type="journal article" date="2014" name="Appl. Environ. Microbiol.">
        <title>Molecular Epidemiology of Cases of Mycoplasma californicum Infection in Japan.</title>
        <authorList>
            <person name="Hata E."/>
            <person name="Suzuki K."/>
            <person name="Hanyu H."/>
            <person name="Itoh M."/>
            <person name="Higuchi H."/>
            <person name="Kobayashi H."/>
        </authorList>
    </citation>
    <scope>NUCLEOTIDE SEQUENCE</scope>
    <source>
        <strain evidence="2">HAZ160_1</strain>
    </source>
</reference>
<dbReference type="NCBIfam" id="NF045937">
    <property type="entry name" value="MSC_0624_12TM"/>
    <property type="match status" value="1"/>
</dbReference>
<feature type="transmembrane region" description="Helical" evidence="1">
    <location>
        <begin position="317"/>
        <end position="336"/>
    </location>
</feature>
<proteinExistence type="predicted"/>
<reference evidence="2" key="3">
    <citation type="journal article" date="2019" name="Vet. Microbiol.">
        <title>Mutations associated with change of susceptibility to lincosamides and/or macrolides in field and laboratory-derived Mycoplasma californicum strains in Japan, and development of a rapid detection method for these mutations.</title>
        <authorList>
            <person name="Hata E."/>
            <person name="Nagai K."/>
            <person name="Murakami K."/>
        </authorList>
    </citation>
    <scope>NUCLEOTIDE SEQUENCE</scope>
    <source>
        <strain evidence="2">HAZ160_1</strain>
    </source>
</reference>
<dbReference type="RefSeq" id="WP_041103231.1">
    <property type="nucleotide sequence ID" value="NZ_AP013353.1"/>
</dbReference>
<dbReference type="EMBL" id="AP013353">
    <property type="protein sequence ID" value="BAP01186.1"/>
    <property type="molecule type" value="Genomic_DNA"/>
</dbReference>
<feature type="transmembrane region" description="Helical" evidence="1">
    <location>
        <begin position="147"/>
        <end position="167"/>
    </location>
</feature>
<feature type="transmembrane region" description="Helical" evidence="1">
    <location>
        <begin position="115"/>
        <end position="135"/>
    </location>
</feature>
<feature type="transmembrane region" description="Helical" evidence="1">
    <location>
        <begin position="377"/>
        <end position="398"/>
    </location>
</feature>
<evidence type="ECO:0000313" key="2">
    <source>
        <dbReference type="EMBL" id="BAP01186.1"/>
    </source>
</evidence>